<dbReference type="InterPro" id="IPR011990">
    <property type="entry name" value="TPR-like_helical_dom_sf"/>
</dbReference>
<reference evidence="3 4" key="1">
    <citation type="submission" date="2020-08" db="EMBL/GenBank/DDBJ databases">
        <title>Genomic Encyclopedia of Type Strains, Phase IV (KMG-IV): sequencing the most valuable type-strain genomes for metagenomic binning, comparative biology and taxonomic classification.</title>
        <authorList>
            <person name="Goeker M."/>
        </authorList>
    </citation>
    <scope>NUCLEOTIDE SEQUENCE [LARGE SCALE GENOMIC DNA]</scope>
    <source>
        <strain evidence="3 4">DSM 45615</strain>
    </source>
</reference>
<accession>A0A840P794</accession>
<name>A0A840P794_9ACTN</name>
<evidence type="ECO:0000313" key="4">
    <source>
        <dbReference type="Proteomes" id="UP000578449"/>
    </source>
</evidence>
<feature type="domain" description="CHAT" evidence="2">
    <location>
        <begin position="481"/>
        <end position="740"/>
    </location>
</feature>
<dbReference type="Gene3D" id="1.25.40.10">
    <property type="entry name" value="Tetratricopeptide repeat domain"/>
    <property type="match status" value="1"/>
</dbReference>
<evidence type="ECO:0000256" key="1">
    <source>
        <dbReference type="SAM" id="MobiDB-lite"/>
    </source>
</evidence>
<evidence type="ECO:0000259" key="2">
    <source>
        <dbReference type="Pfam" id="PF12770"/>
    </source>
</evidence>
<keyword evidence="4" id="KW-1185">Reference proteome</keyword>
<dbReference type="AlphaFoldDB" id="A0A840P794"/>
<dbReference type="SUPFAM" id="SSF48452">
    <property type="entry name" value="TPR-like"/>
    <property type="match status" value="1"/>
</dbReference>
<dbReference type="PANTHER" id="PTHR10098">
    <property type="entry name" value="RAPSYN-RELATED"/>
    <property type="match status" value="1"/>
</dbReference>
<protein>
    <submittedName>
        <fullName evidence="3">Tetratricopeptide (TPR) repeat protein</fullName>
    </submittedName>
</protein>
<dbReference type="Pfam" id="PF14938">
    <property type="entry name" value="SNAP"/>
    <property type="match status" value="1"/>
</dbReference>
<dbReference type="PANTHER" id="PTHR10098:SF108">
    <property type="entry name" value="TETRATRICOPEPTIDE REPEAT PROTEIN 28"/>
    <property type="match status" value="1"/>
</dbReference>
<evidence type="ECO:0000313" key="3">
    <source>
        <dbReference type="EMBL" id="MBB5134456.1"/>
    </source>
</evidence>
<dbReference type="EMBL" id="JACHGN010000008">
    <property type="protein sequence ID" value="MBB5134456.1"/>
    <property type="molecule type" value="Genomic_DNA"/>
</dbReference>
<organism evidence="3 4">
    <name type="scientific">Thermocatellispora tengchongensis</name>
    <dbReference type="NCBI Taxonomy" id="1073253"/>
    <lineage>
        <taxon>Bacteria</taxon>
        <taxon>Bacillati</taxon>
        <taxon>Actinomycetota</taxon>
        <taxon>Actinomycetes</taxon>
        <taxon>Streptosporangiales</taxon>
        <taxon>Streptosporangiaceae</taxon>
        <taxon>Thermocatellispora</taxon>
    </lineage>
</organism>
<gene>
    <name evidence="3" type="ORF">HNP84_004188</name>
</gene>
<dbReference type="RefSeq" id="WP_185051360.1">
    <property type="nucleotide sequence ID" value="NZ_BAABIX010000007.1"/>
</dbReference>
<feature type="region of interest" description="Disordered" evidence="1">
    <location>
        <begin position="329"/>
        <end position="359"/>
    </location>
</feature>
<dbReference type="Pfam" id="PF12770">
    <property type="entry name" value="CHAT"/>
    <property type="match status" value="1"/>
</dbReference>
<comment type="caution">
    <text evidence="3">The sequence shown here is derived from an EMBL/GenBank/DDBJ whole genome shotgun (WGS) entry which is preliminary data.</text>
</comment>
<dbReference type="Proteomes" id="UP000578449">
    <property type="component" value="Unassembled WGS sequence"/>
</dbReference>
<feature type="compositionally biased region" description="Basic and acidic residues" evidence="1">
    <location>
        <begin position="344"/>
        <end position="359"/>
    </location>
</feature>
<proteinExistence type="predicted"/>
<dbReference type="InterPro" id="IPR024983">
    <property type="entry name" value="CHAT_dom"/>
</dbReference>
<sequence length="747" mass="79078">MTADREAIQEEARRLGIDASLAAIVLRPHVSEGYSLYNDVVLLPVDFLSAFVAAGGLSPETLAAGLRRSVELLRPHGDTLLLGTSLLSLAQALRLRASVEERWQILAEAVEVFTRLGNARQAGRCLLEVGTTLRDHGLDYDALTAYDRAEELLSRAQDVSGLRVIRHQRAVAFRAAGQYEEALLELDRMAGLRLEDEANPAVKDAWLSERIACLIETGDLTGAAAHLEDYRAGADEDAAGFNLAIGHYLRGRLMLARREEEAAMDALLAAAVSAARTVRRHATLSFRVSDRRQLDVTFTAALAQAMRLRRGDLVPGILALAKSVRPGALLPHGGQSAGDEGDAPDDRDGRDERDDRDGRMASSLRALAVEATKAAVSHRHDRLDAISRQAAALTDARQILTPGVPAGGVRPAAELASLPAGRLPAGVMAAEVFRAADDRLWIAALSAGESVLLPTAITYREAALLALGVHRELEARQPCRALDRLGAELLAPLADRLPALRRLYLVLPEPLASVPVHAAATDGVPLLARLDVGYLPSLEYLATGTAGSPAAAPVALAVSDPVYETMDVLDALPAEVAAIADAFPGTEVYAEERATTEVLKTAMRAPILHIGGHAAFEGARPLLARVLLADRPAFAFEIAALRSQATVVNLSGCRTAAALRHPGGESEGLAAAFLSAGAKTVVATWWPIQDEAGAAFNRAFYAALATGLPVEDAVAGAQRSLLGTARFGHPADWAAFVTLGAALEESP</sequence>